<dbReference type="GO" id="GO:0009098">
    <property type="term" value="P:L-leucine biosynthetic process"/>
    <property type="evidence" value="ECO:0007669"/>
    <property type="project" value="InterPro"/>
</dbReference>
<proteinExistence type="predicted"/>
<dbReference type="SMART" id="SM00917">
    <property type="entry name" value="LeuA_dimer"/>
    <property type="match status" value="1"/>
</dbReference>
<dbReference type="SUPFAM" id="SSF110921">
    <property type="entry name" value="2-isopropylmalate synthase LeuA, allosteric (dimerisation) domain"/>
    <property type="match status" value="1"/>
</dbReference>
<reference evidence="3 4" key="1">
    <citation type="journal article" date="2016" name="Nat. Commun.">
        <title>Thousands of microbial genomes shed light on interconnected biogeochemical processes in an aquifer system.</title>
        <authorList>
            <person name="Anantharaman K."/>
            <person name="Brown C.T."/>
            <person name="Hug L.A."/>
            <person name="Sharon I."/>
            <person name="Castelle C.J."/>
            <person name="Probst A.J."/>
            <person name="Thomas B.C."/>
            <person name="Singh A."/>
            <person name="Wilkins M.J."/>
            <person name="Karaoz U."/>
            <person name="Brodie E.L."/>
            <person name="Williams K.H."/>
            <person name="Hubbard S.S."/>
            <person name="Banfield J.F."/>
        </authorList>
    </citation>
    <scope>NUCLEOTIDE SEQUENCE [LARGE SCALE GENOMIC DNA]</scope>
</reference>
<dbReference type="GO" id="GO:0003852">
    <property type="term" value="F:2-isopropylmalate synthase activity"/>
    <property type="evidence" value="ECO:0007669"/>
    <property type="project" value="InterPro"/>
</dbReference>
<dbReference type="InterPro" id="IPR036230">
    <property type="entry name" value="LeuA_allosteric_dom_sf"/>
</dbReference>
<evidence type="ECO:0000259" key="2">
    <source>
        <dbReference type="SMART" id="SM00917"/>
    </source>
</evidence>
<dbReference type="Proteomes" id="UP000176609">
    <property type="component" value="Unassembled WGS sequence"/>
</dbReference>
<protein>
    <recommendedName>
        <fullName evidence="2">2-isopropylmalate synthase LeuA allosteric (dimerisation) domain-containing protein</fullName>
    </recommendedName>
</protein>
<evidence type="ECO:0000313" key="4">
    <source>
        <dbReference type="Proteomes" id="UP000176609"/>
    </source>
</evidence>
<feature type="domain" description="2-isopropylmalate synthase LeuA allosteric (dimerisation)" evidence="2">
    <location>
        <begin position="1"/>
        <end position="94"/>
    </location>
</feature>
<dbReference type="Gene3D" id="3.30.160.270">
    <property type="match status" value="1"/>
</dbReference>
<organism evidence="3 4">
    <name type="scientific">Candidatus Gottesmanbacteria bacterium RIFCSPLOWO2_01_FULL_39_12b</name>
    <dbReference type="NCBI Taxonomy" id="1798388"/>
    <lineage>
        <taxon>Bacteria</taxon>
        <taxon>Candidatus Gottesmaniibacteriota</taxon>
    </lineage>
</organism>
<dbReference type="AlphaFoldDB" id="A0A1F6ANW1"/>
<sequence length="103" mass="11221">MLLNGHEYDVQHEGVGPVDAAIKAITTAIKKEDKVDFKLTEFNVEIPTTGSDATVEATMVLQDEYGTQVVEKGTSPDIIVASIEAFEKGYNELAYQRSKKGGE</sequence>
<dbReference type="EMBL" id="MFJR01000010">
    <property type="protein sequence ID" value="OGG26371.1"/>
    <property type="molecule type" value="Genomic_DNA"/>
</dbReference>
<evidence type="ECO:0000256" key="1">
    <source>
        <dbReference type="ARBA" id="ARBA00022679"/>
    </source>
</evidence>
<accession>A0A1F6ANW1</accession>
<gene>
    <name evidence="3" type="ORF">A2960_03505</name>
</gene>
<comment type="caution">
    <text evidence="3">The sequence shown here is derived from an EMBL/GenBank/DDBJ whole genome shotgun (WGS) entry which is preliminary data.</text>
</comment>
<name>A0A1F6ANW1_9BACT</name>
<dbReference type="Pfam" id="PF08502">
    <property type="entry name" value="LeuA_dimer"/>
    <property type="match status" value="1"/>
</dbReference>
<dbReference type="InterPro" id="IPR013709">
    <property type="entry name" value="2-isopropylmalate_synth_dimer"/>
</dbReference>
<evidence type="ECO:0000313" key="3">
    <source>
        <dbReference type="EMBL" id="OGG26371.1"/>
    </source>
</evidence>
<keyword evidence="1" id="KW-0808">Transferase</keyword>